<dbReference type="InterPro" id="IPR049326">
    <property type="entry name" value="Rhodopsin_dom_fungi"/>
</dbReference>
<evidence type="ECO:0000313" key="9">
    <source>
        <dbReference type="Proteomes" id="UP000504638"/>
    </source>
</evidence>
<evidence type="ECO:0000256" key="6">
    <source>
        <dbReference type="SAM" id="Phobius"/>
    </source>
</evidence>
<keyword evidence="2 6" id="KW-0812">Transmembrane</keyword>
<dbReference type="GO" id="GO:0016020">
    <property type="term" value="C:membrane"/>
    <property type="evidence" value="ECO:0007669"/>
    <property type="project" value="UniProtKB-SubCell"/>
</dbReference>
<feature type="transmembrane region" description="Helical" evidence="6">
    <location>
        <begin position="27"/>
        <end position="49"/>
    </location>
</feature>
<feature type="domain" description="Rhodopsin" evidence="7">
    <location>
        <begin position="10"/>
        <end position="182"/>
    </location>
</feature>
<reference evidence="8 10" key="1">
    <citation type="submission" date="2020-01" db="EMBL/GenBank/DDBJ databases">
        <authorList>
            <consortium name="DOE Joint Genome Institute"/>
            <person name="Haridas S."/>
            <person name="Albert R."/>
            <person name="Binder M."/>
            <person name="Bloem J."/>
            <person name="Labutti K."/>
            <person name="Salamov A."/>
            <person name="Andreopoulos B."/>
            <person name="Baker S.E."/>
            <person name="Barry K."/>
            <person name="Bills G."/>
            <person name="Bluhm B.H."/>
            <person name="Cannon C."/>
            <person name="Castanera R."/>
            <person name="Culley D.E."/>
            <person name="Daum C."/>
            <person name="Ezra D."/>
            <person name="Gonzalez J.B."/>
            <person name="Henrissat B."/>
            <person name="Kuo A."/>
            <person name="Liang C."/>
            <person name="Lipzen A."/>
            <person name="Lutzoni F."/>
            <person name="Magnuson J."/>
            <person name="Mondo S."/>
            <person name="Nolan M."/>
            <person name="Ohm R."/>
            <person name="Pangilinan J."/>
            <person name="Park H.-J."/>
            <person name="Ramirez L."/>
            <person name="Alfaro M."/>
            <person name="Sun H."/>
            <person name="Tritt A."/>
            <person name="Yoshinaga Y."/>
            <person name="Zwiers L.-H."/>
            <person name="Turgeon B.G."/>
            <person name="Goodwin S.B."/>
            <person name="Spatafora J.W."/>
            <person name="Crous P.W."/>
            <person name="Grigoriev I.V."/>
        </authorList>
    </citation>
    <scope>NUCLEOTIDE SEQUENCE</scope>
    <source>
        <strain evidence="8 10">CBS 781.70</strain>
    </source>
</reference>
<dbReference type="RefSeq" id="XP_033539312.1">
    <property type="nucleotide sequence ID" value="XM_033676923.1"/>
</dbReference>
<dbReference type="Pfam" id="PF20684">
    <property type="entry name" value="Fung_rhodopsin"/>
    <property type="match status" value="1"/>
</dbReference>
<protein>
    <recommendedName>
        <fullName evidence="7">Rhodopsin domain-containing protein</fullName>
    </recommendedName>
</protein>
<reference evidence="10" key="2">
    <citation type="submission" date="2020-04" db="EMBL/GenBank/DDBJ databases">
        <authorList>
            <consortium name="NCBI Genome Project"/>
        </authorList>
    </citation>
    <scope>NUCLEOTIDE SEQUENCE</scope>
    <source>
        <strain evidence="10">CBS 781.70</strain>
    </source>
</reference>
<name>A0A6G1GIF1_9PEZI</name>
<evidence type="ECO:0000256" key="1">
    <source>
        <dbReference type="ARBA" id="ARBA00004141"/>
    </source>
</evidence>
<dbReference type="PANTHER" id="PTHR33048:SF129">
    <property type="entry name" value="INTEGRAL MEMBRANE PROTEIN-RELATED"/>
    <property type="match status" value="1"/>
</dbReference>
<comment type="subcellular location">
    <subcellularLocation>
        <location evidence="1">Membrane</location>
        <topology evidence="1">Multi-pass membrane protein</topology>
    </subcellularLocation>
</comment>
<keyword evidence="9" id="KW-1185">Reference proteome</keyword>
<gene>
    <name evidence="8 10" type="ORF">P152DRAFT_408517</name>
</gene>
<keyword evidence="3 6" id="KW-1133">Transmembrane helix</keyword>
<accession>A0A6G1GIF1</accession>
<comment type="similarity">
    <text evidence="5">Belongs to the SAT4 family.</text>
</comment>
<evidence type="ECO:0000259" key="7">
    <source>
        <dbReference type="Pfam" id="PF20684"/>
    </source>
</evidence>
<evidence type="ECO:0000313" key="10">
    <source>
        <dbReference type="RefSeq" id="XP_033539312.1"/>
    </source>
</evidence>
<evidence type="ECO:0000256" key="2">
    <source>
        <dbReference type="ARBA" id="ARBA00022692"/>
    </source>
</evidence>
<dbReference type="PANTHER" id="PTHR33048">
    <property type="entry name" value="PTH11-LIKE INTEGRAL MEMBRANE PROTEIN (AFU_ORTHOLOGUE AFUA_5G11245)"/>
    <property type="match status" value="1"/>
</dbReference>
<sequence>MCVSGIFILLRLYVHIRPAWRIWWDDALVAIAFPIIIGLCVVQVLSYQYGSGTPILFLTKEQIMILRMYLVISTWLWFWTVALTRMSIAFMILRVKKTGPWRIGLYAVIIFQLLFVLGIFLWDVSYCRPVQTLWDASITGDVCMGYKKVFRKSLVYSTIHILIDIGLSLVPIIFIRTINRSLLER</sequence>
<feature type="transmembrane region" description="Helical" evidence="6">
    <location>
        <begin position="105"/>
        <end position="122"/>
    </location>
</feature>
<proteinExistence type="inferred from homology"/>
<reference evidence="10" key="3">
    <citation type="submission" date="2025-04" db="UniProtKB">
        <authorList>
            <consortium name="RefSeq"/>
        </authorList>
    </citation>
    <scope>IDENTIFICATION</scope>
    <source>
        <strain evidence="10">CBS 781.70</strain>
    </source>
</reference>
<evidence type="ECO:0000256" key="5">
    <source>
        <dbReference type="ARBA" id="ARBA00038359"/>
    </source>
</evidence>
<evidence type="ECO:0000256" key="3">
    <source>
        <dbReference type="ARBA" id="ARBA00022989"/>
    </source>
</evidence>
<dbReference type="EMBL" id="ML975149">
    <property type="protein sequence ID" value="KAF1817681.1"/>
    <property type="molecule type" value="Genomic_DNA"/>
</dbReference>
<dbReference type="GeneID" id="54417493"/>
<organism evidence="8">
    <name type="scientific">Eremomyces bilateralis CBS 781.70</name>
    <dbReference type="NCBI Taxonomy" id="1392243"/>
    <lineage>
        <taxon>Eukaryota</taxon>
        <taxon>Fungi</taxon>
        <taxon>Dikarya</taxon>
        <taxon>Ascomycota</taxon>
        <taxon>Pezizomycotina</taxon>
        <taxon>Dothideomycetes</taxon>
        <taxon>Dothideomycetes incertae sedis</taxon>
        <taxon>Eremomycetales</taxon>
        <taxon>Eremomycetaceae</taxon>
        <taxon>Eremomyces</taxon>
    </lineage>
</organism>
<evidence type="ECO:0000256" key="4">
    <source>
        <dbReference type="ARBA" id="ARBA00023136"/>
    </source>
</evidence>
<feature type="transmembrane region" description="Helical" evidence="6">
    <location>
        <begin position="154"/>
        <end position="175"/>
    </location>
</feature>
<dbReference type="OrthoDB" id="5278984at2759"/>
<evidence type="ECO:0000313" key="8">
    <source>
        <dbReference type="EMBL" id="KAF1817681.1"/>
    </source>
</evidence>
<dbReference type="InterPro" id="IPR052337">
    <property type="entry name" value="SAT4-like"/>
</dbReference>
<feature type="transmembrane region" description="Helical" evidence="6">
    <location>
        <begin position="69"/>
        <end position="93"/>
    </location>
</feature>
<keyword evidence="4 6" id="KW-0472">Membrane</keyword>
<feature type="non-terminal residue" evidence="8">
    <location>
        <position position="185"/>
    </location>
</feature>
<dbReference type="Proteomes" id="UP000504638">
    <property type="component" value="Unplaced"/>
</dbReference>
<dbReference type="AlphaFoldDB" id="A0A6G1GIF1"/>